<proteinExistence type="predicted"/>
<sequence>MQLISCIVYNQRLLSIQCKQVEKQSIEDFDTQHGNELNRFYNNIQTNIRHLHHIYQKKEILKDIERVQKIIMVQEKQLLILYYCFNFLKRKPYDYFINLYIIQYTFLKAQMGIKYNLWGLKKFLVLQERMIINGQVLRQ</sequence>
<name>A0A8S1WBQ8_PAROT</name>
<keyword evidence="2" id="KW-1185">Reference proteome</keyword>
<dbReference type="OrthoDB" id="8954335at2759"/>
<dbReference type="AlphaFoldDB" id="A0A8S1WBQ8"/>
<comment type="caution">
    <text evidence="1">The sequence shown here is derived from an EMBL/GenBank/DDBJ whole genome shotgun (WGS) entry which is preliminary data.</text>
</comment>
<evidence type="ECO:0000313" key="1">
    <source>
        <dbReference type="EMBL" id="CAD8185952.1"/>
    </source>
</evidence>
<organism evidence="1 2">
    <name type="scientific">Paramecium octaurelia</name>
    <dbReference type="NCBI Taxonomy" id="43137"/>
    <lineage>
        <taxon>Eukaryota</taxon>
        <taxon>Sar</taxon>
        <taxon>Alveolata</taxon>
        <taxon>Ciliophora</taxon>
        <taxon>Intramacronucleata</taxon>
        <taxon>Oligohymenophorea</taxon>
        <taxon>Peniculida</taxon>
        <taxon>Parameciidae</taxon>
        <taxon>Paramecium</taxon>
    </lineage>
</organism>
<evidence type="ECO:0000313" key="2">
    <source>
        <dbReference type="Proteomes" id="UP000683925"/>
    </source>
</evidence>
<dbReference type="Proteomes" id="UP000683925">
    <property type="component" value="Unassembled WGS sequence"/>
</dbReference>
<accession>A0A8S1WBQ8</accession>
<gene>
    <name evidence="1" type="ORF">POCTA_138.1.T0870023</name>
</gene>
<dbReference type="EMBL" id="CAJJDP010000086">
    <property type="protein sequence ID" value="CAD8185952.1"/>
    <property type="molecule type" value="Genomic_DNA"/>
</dbReference>
<reference evidence="1" key="1">
    <citation type="submission" date="2021-01" db="EMBL/GenBank/DDBJ databases">
        <authorList>
            <consortium name="Genoscope - CEA"/>
            <person name="William W."/>
        </authorList>
    </citation>
    <scope>NUCLEOTIDE SEQUENCE</scope>
</reference>
<protein>
    <submittedName>
        <fullName evidence="1">Uncharacterized protein</fullName>
    </submittedName>
</protein>